<reference evidence="2" key="1">
    <citation type="journal article" date="2023" name="G3 (Bethesda)">
        <title>Genome assembly and association tests identify interacting loci associated with vigor, precocity, and sex in interspecific pistachio rootstocks.</title>
        <authorList>
            <person name="Palmer W."/>
            <person name="Jacygrad E."/>
            <person name="Sagayaradj S."/>
            <person name="Cavanaugh K."/>
            <person name="Han R."/>
            <person name="Bertier L."/>
            <person name="Beede B."/>
            <person name="Kafkas S."/>
            <person name="Golino D."/>
            <person name="Preece J."/>
            <person name="Michelmore R."/>
        </authorList>
    </citation>
    <scope>NUCLEOTIDE SEQUENCE [LARGE SCALE GENOMIC DNA]</scope>
</reference>
<evidence type="ECO:0000313" key="1">
    <source>
        <dbReference type="EMBL" id="KAJ0112052.1"/>
    </source>
</evidence>
<gene>
    <name evidence="1" type="ORF">Patl1_02155</name>
</gene>
<accession>A0ACC1C913</accession>
<name>A0ACC1C913_9ROSI</name>
<proteinExistence type="predicted"/>
<dbReference type="Proteomes" id="UP001164250">
    <property type="component" value="Chromosome 1"/>
</dbReference>
<organism evidence="1 2">
    <name type="scientific">Pistacia atlantica</name>
    <dbReference type="NCBI Taxonomy" id="434234"/>
    <lineage>
        <taxon>Eukaryota</taxon>
        <taxon>Viridiplantae</taxon>
        <taxon>Streptophyta</taxon>
        <taxon>Embryophyta</taxon>
        <taxon>Tracheophyta</taxon>
        <taxon>Spermatophyta</taxon>
        <taxon>Magnoliopsida</taxon>
        <taxon>eudicotyledons</taxon>
        <taxon>Gunneridae</taxon>
        <taxon>Pentapetalae</taxon>
        <taxon>rosids</taxon>
        <taxon>malvids</taxon>
        <taxon>Sapindales</taxon>
        <taxon>Anacardiaceae</taxon>
        <taxon>Pistacia</taxon>
    </lineage>
</organism>
<evidence type="ECO:0000313" key="2">
    <source>
        <dbReference type="Proteomes" id="UP001164250"/>
    </source>
</evidence>
<dbReference type="EMBL" id="CM047897">
    <property type="protein sequence ID" value="KAJ0112052.1"/>
    <property type="molecule type" value="Genomic_DNA"/>
</dbReference>
<sequence>MIMMMIMVMMWILMAVCDEQERILEIKEHLEDPDNFFSFQETDIGGVCESIEKAFIKSCQKISEASC</sequence>
<comment type="caution">
    <text evidence="1">The sequence shown here is derived from an EMBL/GenBank/DDBJ whole genome shotgun (WGS) entry which is preliminary data.</text>
</comment>
<protein>
    <submittedName>
        <fullName evidence="1">Uncharacterized protein</fullName>
    </submittedName>
</protein>
<keyword evidence="2" id="KW-1185">Reference proteome</keyword>